<dbReference type="Proteomes" id="UP000274033">
    <property type="component" value="Unassembled WGS sequence"/>
</dbReference>
<dbReference type="RefSeq" id="WP_124766738.1">
    <property type="nucleotide sequence ID" value="NZ_JAFBDY010000026.1"/>
</dbReference>
<evidence type="ECO:0000313" key="2">
    <source>
        <dbReference type="Proteomes" id="UP000274033"/>
    </source>
</evidence>
<dbReference type="OrthoDB" id="2733915at2"/>
<evidence type="ECO:0000313" key="1">
    <source>
        <dbReference type="EMBL" id="RQW72398.1"/>
    </source>
</evidence>
<evidence type="ECO:0008006" key="3">
    <source>
        <dbReference type="Google" id="ProtNLM"/>
    </source>
</evidence>
<proteinExistence type="predicted"/>
<keyword evidence="2" id="KW-1185">Reference proteome</keyword>
<organism evidence="1 2">
    <name type="scientific">Lysinibacillus composti</name>
    <dbReference type="NCBI Taxonomy" id="720633"/>
    <lineage>
        <taxon>Bacteria</taxon>
        <taxon>Bacillati</taxon>
        <taxon>Bacillota</taxon>
        <taxon>Bacilli</taxon>
        <taxon>Bacillales</taxon>
        <taxon>Bacillaceae</taxon>
        <taxon>Lysinibacillus</taxon>
    </lineage>
</organism>
<comment type="caution">
    <text evidence="1">The sequence shown here is derived from an EMBL/GenBank/DDBJ whole genome shotgun (WGS) entry which is preliminary data.</text>
</comment>
<dbReference type="AlphaFoldDB" id="A0A3N9U720"/>
<name>A0A3N9U720_9BACI</name>
<accession>A0A3N9U720</accession>
<sequence>MTVSAGFYKKMQDWIINEHTGNVAYRPFQSNGNPYRAKIFLVGSNPEPIPQIELEDIKMFADSLVDIQLFEILSGQLTREQKGWLNFSVWMKEQLNQEVAFTYVNCYQAEELQQLKQLKKDKDPLYVKGTEIFEEVLNEFLPDVIILNGTSALKMFRENFERVLIDTNSSKETLQQIEEGGIFATLPLREGKNVKVLACRNMMYFGKEGASFGHLKKIISEIYGNYFV</sequence>
<gene>
    <name evidence="1" type="ORF">EBB45_18005</name>
</gene>
<protein>
    <recommendedName>
        <fullName evidence="3">Uracil-DNA glycosylase-like domain-containing protein</fullName>
    </recommendedName>
</protein>
<dbReference type="EMBL" id="RRCT01000026">
    <property type="protein sequence ID" value="RQW72398.1"/>
    <property type="molecule type" value="Genomic_DNA"/>
</dbReference>
<reference evidence="1 2" key="1">
    <citation type="journal article" date="2013" name="J. Microbiol.">
        <title>Lysinibacillus chungkukjangi sp. nov., isolated from Chungkukjang, Korean fermented soybean food.</title>
        <authorList>
            <person name="Kim S.J."/>
            <person name="Jang Y.H."/>
            <person name="Hamada M."/>
            <person name="Ahn J.H."/>
            <person name="Weon H.Y."/>
            <person name="Suzuki K."/>
            <person name="Whang K.S."/>
            <person name="Kwon S.W."/>
        </authorList>
    </citation>
    <scope>NUCLEOTIDE SEQUENCE [LARGE SCALE GENOMIC DNA]</scope>
    <source>
        <strain evidence="1 2">MCCC 1A12701</strain>
    </source>
</reference>